<evidence type="ECO:0000313" key="4">
    <source>
        <dbReference type="EMBL" id="SNB79249.1"/>
    </source>
</evidence>
<dbReference type="InterPro" id="IPR007039">
    <property type="entry name" value="TrbC/VirB2"/>
</dbReference>
<evidence type="ECO:0000256" key="1">
    <source>
        <dbReference type="SAM" id="Phobius"/>
    </source>
</evidence>
<dbReference type="EMBL" id="FXUV01000038">
    <property type="protein sequence ID" value="SMQ12933.1"/>
    <property type="molecule type" value="Genomic_DNA"/>
</dbReference>
<keyword evidence="5" id="KW-1185">Reference proteome</keyword>
<feature type="transmembrane region" description="Helical" evidence="1">
    <location>
        <begin position="51"/>
        <end position="68"/>
    </location>
</feature>
<proteinExistence type="predicted"/>
<keyword evidence="1" id="KW-0812">Transmembrane</keyword>
<protein>
    <submittedName>
        <fullName evidence="3">TrbC/VIRB2 family protein</fullName>
    </submittedName>
</protein>
<reference evidence="4 5" key="2">
    <citation type="submission" date="2017-06" db="EMBL/GenBank/DDBJ databases">
        <authorList>
            <person name="Kim H.J."/>
            <person name="Triplett B.A."/>
        </authorList>
    </citation>
    <scope>NUCLEOTIDE SEQUENCE [LARGE SCALE GENOMIC DNA]</scope>
    <source>
        <strain evidence="4">Kingella_eburonensis</strain>
    </source>
</reference>
<evidence type="ECO:0000256" key="2">
    <source>
        <dbReference type="SAM" id="SignalP"/>
    </source>
</evidence>
<dbReference type="Proteomes" id="UP000215450">
    <property type="component" value="Unassembled WGS sequence"/>
</dbReference>
<feature type="signal peptide" evidence="2">
    <location>
        <begin position="1"/>
        <end position="32"/>
    </location>
</feature>
<dbReference type="AlphaFoldDB" id="A0A238HGT2"/>
<feature type="chain" id="PRO_5015075182" evidence="2">
    <location>
        <begin position="33"/>
        <end position="109"/>
    </location>
</feature>
<sequence length="109" mass="11478">MKTNTLTRITQGKTAKFALMVALGLATQSAMAAGGFASEAKTMVESIRDGINIIVGVVATIALLWQFAQGFMGRKTWGDILETSMWIVGAGAGIALATWLFTKGGSMTF</sequence>
<keyword evidence="2" id="KW-0732">Signal</keyword>
<dbReference type="STRING" id="1522312.GCA_900177895_01583"/>
<dbReference type="OrthoDB" id="8606731at2"/>
<dbReference type="EMBL" id="FXUV02000044">
    <property type="protein sequence ID" value="SNB79249.1"/>
    <property type="molecule type" value="Genomic_DNA"/>
</dbReference>
<name>A0A238HGT2_9NEIS</name>
<feature type="transmembrane region" description="Helical" evidence="1">
    <location>
        <begin position="80"/>
        <end position="101"/>
    </location>
</feature>
<keyword evidence="1" id="KW-1133">Transmembrane helix</keyword>
<keyword evidence="1" id="KW-0472">Membrane</keyword>
<gene>
    <name evidence="3" type="ORF">KEBURONENSIS_01750</name>
    <name evidence="4" type="ORF">KEBURONENSIS_01773</name>
</gene>
<reference evidence="3" key="1">
    <citation type="submission" date="2017-05" db="EMBL/GenBank/DDBJ databases">
        <authorList>
            <person name="Song R."/>
            <person name="Chenine A.L."/>
            <person name="Ruprecht R.M."/>
        </authorList>
    </citation>
    <scope>NUCLEOTIDE SEQUENCE</scope>
    <source>
        <strain evidence="3">Kingella_eburonensis</strain>
    </source>
</reference>
<accession>A0A238HGT2</accession>
<evidence type="ECO:0000313" key="5">
    <source>
        <dbReference type="Proteomes" id="UP000215450"/>
    </source>
</evidence>
<dbReference type="RefSeq" id="WP_044250091.1">
    <property type="nucleotide sequence ID" value="NZ_CCNJ01000032.1"/>
</dbReference>
<evidence type="ECO:0000313" key="3">
    <source>
        <dbReference type="EMBL" id="SMQ12933.1"/>
    </source>
</evidence>
<organism evidence="3">
    <name type="scientific">Kingella negevensis</name>
    <dbReference type="NCBI Taxonomy" id="1522312"/>
    <lineage>
        <taxon>Bacteria</taxon>
        <taxon>Pseudomonadati</taxon>
        <taxon>Pseudomonadota</taxon>
        <taxon>Betaproteobacteria</taxon>
        <taxon>Neisseriales</taxon>
        <taxon>Neisseriaceae</taxon>
        <taxon>Kingella</taxon>
    </lineage>
</organism>
<dbReference type="Pfam" id="PF04956">
    <property type="entry name" value="TrbC"/>
    <property type="match status" value="1"/>
</dbReference>